<dbReference type="EMBL" id="JAGFBR010000016">
    <property type="protein sequence ID" value="KAH0453055.1"/>
    <property type="molecule type" value="Genomic_DNA"/>
</dbReference>
<dbReference type="PANTHER" id="PTHR31286:SF180">
    <property type="entry name" value="OS10G0362600 PROTEIN"/>
    <property type="match status" value="1"/>
</dbReference>
<sequence length="494" mass="52548">MVRGELDNSSARANALAPAGIFLWLESLAVVALSSCVADMSPKVCDPSFLEVSASSRSFLDVLTGSFAVSNFPELRVSSFHGIPSLWISEQEISALAAPFQFSLAVYNCYMKLTKWSPLLRPHLFSPRILHGLGLIFGKPLKIDTATSIGSRPSLTCVLVELDVTKSYPDRVWLGPESSGYVQHVVMEDFPPFCSLCKKLGIPLVSNKDLINLEPVIPSSTVESDQFISDKPVNEDAVLPLVEVAGIMQVDASLDNNNVRIQSVVNRIDACDIVPLAVIDSVSADEVVAVTNLPVSEGVLGGVMPVTLDSRGCASEGGCAVNLCPLLGSVYAPSSLPGYDGPAVAMDFVDLSRMPQDRVVESSVGLAIVDSACVDASPVTPIDQVASLLIENSNILVSPKVPVADIAPTSLVDVPVKLIEPHAFVYHVGDNFGIDVRAHIDWLHCSSEYESDSGSSLESEGCDDPGNAFALLRDRPVVSVTSRGRGCGRGNQGR</sequence>
<dbReference type="AlphaFoldDB" id="A0AAV7GA50"/>
<protein>
    <submittedName>
        <fullName evidence="1">Uncharacterized protein</fullName>
    </submittedName>
</protein>
<dbReference type="Proteomes" id="UP000775213">
    <property type="component" value="Unassembled WGS sequence"/>
</dbReference>
<name>A0AAV7GA50_DENCH</name>
<gene>
    <name evidence="1" type="ORF">IEQ34_017379</name>
</gene>
<comment type="caution">
    <text evidence="1">The sequence shown here is derived from an EMBL/GenBank/DDBJ whole genome shotgun (WGS) entry which is preliminary data.</text>
</comment>
<evidence type="ECO:0000313" key="1">
    <source>
        <dbReference type="EMBL" id="KAH0453055.1"/>
    </source>
</evidence>
<accession>A0AAV7GA50</accession>
<evidence type="ECO:0000313" key="2">
    <source>
        <dbReference type="Proteomes" id="UP000775213"/>
    </source>
</evidence>
<proteinExistence type="predicted"/>
<keyword evidence="2" id="KW-1185">Reference proteome</keyword>
<organism evidence="1 2">
    <name type="scientific">Dendrobium chrysotoxum</name>
    <name type="common">Orchid</name>
    <dbReference type="NCBI Taxonomy" id="161865"/>
    <lineage>
        <taxon>Eukaryota</taxon>
        <taxon>Viridiplantae</taxon>
        <taxon>Streptophyta</taxon>
        <taxon>Embryophyta</taxon>
        <taxon>Tracheophyta</taxon>
        <taxon>Spermatophyta</taxon>
        <taxon>Magnoliopsida</taxon>
        <taxon>Liliopsida</taxon>
        <taxon>Asparagales</taxon>
        <taxon>Orchidaceae</taxon>
        <taxon>Epidendroideae</taxon>
        <taxon>Malaxideae</taxon>
        <taxon>Dendrobiinae</taxon>
        <taxon>Dendrobium</taxon>
    </lineage>
</organism>
<reference evidence="1 2" key="1">
    <citation type="journal article" date="2021" name="Hortic Res">
        <title>Chromosome-scale assembly of the Dendrobium chrysotoxum genome enhances the understanding of orchid evolution.</title>
        <authorList>
            <person name="Zhang Y."/>
            <person name="Zhang G.Q."/>
            <person name="Zhang D."/>
            <person name="Liu X.D."/>
            <person name="Xu X.Y."/>
            <person name="Sun W.H."/>
            <person name="Yu X."/>
            <person name="Zhu X."/>
            <person name="Wang Z.W."/>
            <person name="Zhao X."/>
            <person name="Zhong W.Y."/>
            <person name="Chen H."/>
            <person name="Yin W.L."/>
            <person name="Huang T."/>
            <person name="Niu S.C."/>
            <person name="Liu Z.J."/>
        </authorList>
    </citation>
    <scope>NUCLEOTIDE SEQUENCE [LARGE SCALE GENOMIC DNA]</scope>
    <source>
        <strain evidence="1">Lindl</strain>
    </source>
</reference>
<dbReference type="InterPro" id="IPR040256">
    <property type="entry name" value="At4g02000-like"/>
</dbReference>
<dbReference type="PANTHER" id="PTHR31286">
    <property type="entry name" value="GLYCINE-RICH CELL WALL STRUCTURAL PROTEIN 1.8-LIKE"/>
    <property type="match status" value="1"/>
</dbReference>